<accession>A0A319DAZ1</accession>
<dbReference type="Proteomes" id="UP000247810">
    <property type="component" value="Unassembled WGS sequence"/>
</dbReference>
<evidence type="ECO:0000256" key="1">
    <source>
        <dbReference type="SAM" id="MobiDB-lite"/>
    </source>
</evidence>
<gene>
    <name evidence="2" type="ORF">BO71DRAFT_231429</name>
</gene>
<dbReference type="AlphaFoldDB" id="A0A319DAZ1"/>
<feature type="compositionally biased region" description="Polar residues" evidence="1">
    <location>
        <begin position="314"/>
        <end position="330"/>
    </location>
</feature>
<keyword evidence="3" id="KW-1185">Reference proteome</keyword>
<evidence type="ECO:0000313" key="2">
    <source>
        <dbReference type="EMBL" id="PYH94304.1"/>
    </source>
</evidence>
<name>A0A319DAZ1_9EURO</name>
<dbReference type="VEuPathDB" id="FungiDB:BO71DRAFT_231429"/>
<protein>
    <submittedName>
        <fullName evidence="2">Uncharacterized protein</fullName>
    </submittedName>
</protein>
<dbReference type="OrthoDB" id="4509637at2759"/>
<dbReference type="EMBL" id="KZ825874">
    <property type="protein sequence ID" value="PYH94304.1"/>
    <property type="molecule type" value="Genomic_DNA"/>
</dbReference>
<reference evidence="2 3" key="1">
    <citation type="submission" date="2018-02" db="EMBL/GenBank/DDBJ databases">
        <title>The genomes of Aspergillus section Nigri reveals drivers in fungal speciation.</title>
        <authorList>
            <consortium name="DOE Joint Genome Institute"/>
            <person name="Vesth T.C."/>
            <person name="Nybo J."/>
            <person name="Theobald S."/>
            <person name="Brandl J."/>
            <person name="Frisvad J.C."/>
            <person name="Nielsen K.F."/>
            <person name="Lyhne E.K."/>
            <person name="Kogle M.E."/>
            <person name="Kuo A."/>
            <person name="Riley R."/>
            <person name="Clum A."/>
            <person name="Nolan M."/>
            <person name="Lipzen A."/>
            <person name="Salamov A."/>
            <person name="Henrissat B."/>
            <person name="Wiebenga A."/>
            <person name="De vries R.P."/>
            <person name="Grigoriev I.V."/>
            <person name="Mortensen U.H."/>
            <person name="Andersen M.R."/>
            <person name="Baker S.E."/>
        </authorList>
    </citation>
    <scope>NUCLEOTIDE SEQUENCE [LARGE SCALE GENOMIC DNA]</scope>
    <source>
        <strain evidence="2 3">CBS 707.79</strain>
    </source>
</reference>
<dbReference type="STRING" id="1448320.A0A319DAZ1"/>
<feature type="region of interest" description="Disordered" evidence="1">
    <location>
        <begin position="293"/>
        <end position="330"/>
    </location>
</feature>
<proteinExistence type="predicted"/>
<organism evidence="2 3">
    <name type="scientific">Aspergillus ellipticus CBS 707.79</name>
    <dbReference type="NCBI Taxonomy" id="1448320"/>
    <lineage>
        <taxon>Eukaryota</taxon>
        <taxon>Fungi</taxon>
        <taxon>Dikarya</taxon>
        <taxon>Ascomycota</taxon>
        <taxon>Pezizomycotina</taxon>
        <taxon>Eurotiomycetes</taxon>
        <taxon>Eurotiomycetidae</taxon>
        <taxon>Eurotiales</taxon>
        <taxon>Aspergillaceae</taxon>
        <taxon>Aspergillus</taxon>
        <taxon>Aspergillus subgen. Circumdati</taxon>
    </lineage>
</organism>
<evidence type="ECO:0000313" key="3">
    <source>
        <dbReference type="Proteomes" id="UP000247810"/>
    </source>
</evidence>
<sequence length="330" mass="37315">MGVAESKLLAQNLLGACRKAETEGKARLDGSVFWEDETISKIVKSICKYIPQDIRGLSRKSDVRKAIERSHTKLRIPEVIQDLQEKQETLFPTGQTTHDTESISSSQNILRDSISSKLPLHPLARCYTIIVRYEKRLDLDKIRLRLLYVAFYRLKKKLQPGDQYEYSGAVPFIAQALLFTGSINDSFEIVQKRVRSWISRGDRYDSLAKDLGGLGVLYILPDMGGESLWTRQLPKSATNKNRISVIQNLRQLGIHAEAQTRGLHISAEGEMRQILEPLETSLNAVISRGFSQTSRLNSIQDQPEPEMSGHRGTHVSNENTSQSMSLYPFK</sequence>